<organism evidence="5 6">
    <name type="scientific">Calicophoron daubneyi</name>
    <name type="common">Rumen fluke</name>
    <name type="synonym">Paramphistomum daubneyi</name>
    <dbReference type="NCBI Taxonomy" id="300641"/>
    <lineage>
        <taxon>Eukaryota</taxon>
        <taxon>Metazoa</taxon>
        <taxon>Spiralia</taxon>
        <taxon>Lophotrochozoa</taxon>
        <taxon>Platyhelminthes</taxon>
        <taxon>Trematoda</taxon>
        <taxon>Digenea</taxon>
        <taxon>Plagiorchiida</taxon>
        <taxon>Pronocephalata</taxon>
        <taxon>Paramphistomoidea</taxon>
        <taxon>Paramphistomidae</taxon>
        <taxon>Calicophoron</taxon>
    </lineage>
</organism>
<dbReference type="InterPro" id="IPR012337">
    <property type="entry name" value="RNaseH-like_sf"/>
</dbReference>
<keyword evidence="3" id="KW-0269">Exonuclease</keyword>
<keyword evidence="1" id="KW-0540">Nuclease</keyword>
<name>A0AAV2TPU0_CALDB</name>
<feature type="domain" description="Exonuclease" evidence="4">
    <location>
        <begin position="34"/>
        <end position="229"/>
    </location>
</feature>
<accession>A0AAV2TPU0</accession>
<evidence type="ECO:0000256" key="1">
    <source>
        <dbReference type="ARBA" id="ARBA00022722"/>
    </source>
</evidence>
<dbReference type="InterPro" id="IPR013520">
    <property type="entry name" value="Ribonucl_H"/>
</dbReference>
<dbReference type="Proteomes" id="UP001497525">
    <property type="component" value="Unassembled WGS sequence"/>
</dbReference>
<evidence type="ECO:0000256" key="3">
    <source>
        <dbReference type="ARBA" id="ARBA00022839"/>
    </source>
</evidence>
<dbReference type="InterPro" id="IPR051274">
    <property type="entry name" value="3-5_Exoribonuclease"/>
</dbReference>
<dbReference type="CDD" id="cd06133">
    <property type="entry name" value="ERI-1_3'hExo_like"/>
    <property type="match status" value="1"/>
</dbReference>
<dbReference type="AlphaFoldDB" id="A0AAV2TPU0"/>
<sequence>MMENTLKEARRCNAIYTITAPRSNAVLLSPAIQWYFVLDFESTCFKDGPHPPEIIEFPVVILNPTDGTVQDQFRSFVRPTENPVLSDFCSSLTGVRQDVAHADDLTAVLKEFELWLRIKKEQLGCRFRPSKSSTAIFVTWTDWDISTCLWDECRRKKIAVPNDILNRMDVKAVFQQWIRSNRAGQKWRGGLVDALQLVGLKFCGRPHCGIDDARNTARLLYHLLSKKAVPSCVVKS</sequence>
<evidence type="ECO:0000313" key="6">
    <source>
        <dbReference type="Proteomes" id="UP001497525"/>
    </source>
</evidence>
<dbReference type="EMBL" id="CAXLJL010000556">
    <property type="protein sequence ID" value="CAL5138954.1"/>
    <property type="molecule type" value="Genomic_DNA"/>
</dbReference>
<gene>
    <name evidence="5" type="ORF">CDAUBV1_LOCUS14015</name>
</gene>
<dbReference type="GO" id="GO:0000175">
    <property type="term" value="F:3'-5'-RNA exonuclease activity"/>
    <property type="evidence" value="ECO:0007669"/>
    <property type="project" value="InterPro"/>
</dbReference>
<evidence type="ECO:0000256" key="2">
    <source>
        <dbReference type="ARBA" id="ARBA00022801"/>
    </source>
</evidence>
<proteinExistence type="predicted"/>
<keyword evidence="2" id="KW-0378">Hydrolase</keyword>
<evidence type="ECO:0000313" key="5">
    <source>
        <dbReference type="EMBL" id="CAL5138954.1"/>
    </source>
</evidence>
<dbReference type="InterPro" id="IPR047201">
    <property type="entry name" value="ERI-1_3'hExo-like"/>
</dbReference>
<dbReference type="SMART" id="SM00479">
    <property type="entry name" value="EXOIII"/>
    <property type="match status" value="1"/>
</dbReference>
<reference evidence="5" key="1">
    <citation type="submission" date="2024-06" db="EMBL/GenBank/DDBJ databases">
        <authorList>
            <person name="Liu X."/>
            <person name="Lenzi L."/>
            <person name="Haldenby T S."/>
            <person name="Uol C."/>
        </authorList>
    </citation>
    <scope>NUCLEOTIDE SEQUENCE</scope>
</reference>
<dbReference type="Gene3D" id="3.30.420.10">
    <property type="entry name" value="Ribonuclease H-like superfamily/Ribonuclease H"/>
    <property type="match status" value="1"/>
</dbReference>
<protein>
    <recommendedName>
        <fullName evidence="4">Exonuclease domain-containing protein</fullName>
    </recommendedName>
</protein>
<dbReference type="InterPro" id="IPR036397">
    <property type="entry name" value="RNaseH_sf"/>
</dbReference>
<dbReference type="SUPFAM" id="SSF53098">
    <property type="entry name" value="Ribonuclease H-like"/>
    <property type="match status" value="1"/>
</dbReference>
<dbReference type="PANTHER" id="PTHR23044:SF61">
    <property type="entry name" value="3'-5' EXORIBONUCLEASE 1-RELATED"/>
    <property type="match status" value="1"/>
</dbReference>
<dbReference type="Pfam" id="PF00929">
    <property type="entry name" value="RNase_T"/>
    <property type="match status" value="1"/>
</dbReference>
<evidence type="ECO:0000259" key="4">
    <source>
        <dbReference type="SMART" id="SM00479"/>
    </source>
</evidence>
<dbReference type="PANTHER" id="PTHR23044">
    <property type="entry name" value="3'-5' EXONUCLEASE ERI1-RELATED"/>
    <property type="match status" value="1"/>
</dbReference>
<comment type="caution">
    <text evidence="5">The sequence shown here is derived from an EMBL/GenBank/DDBJ whole genome shotgun (WGS) entry which is preliminary data.</text>
</comment>
<dbReference type="GO" id="GO:0003676">
    <property type="term" value="F:nucleic acid binding"/>
    <property type="evidence" value="ECO:0007669"/>
    <property type="project" value="InterPro"/>
</dbReference>